<dbReference type="OrthoDB" id="5575075at2759"/>
<dbReference type="InterPro" id="IPR001555">
    <property type="entry name" value="GART_AS"/>
</dbReference>
<dbReference type="EMBL" id="MU004186">
    <property type="protein sequence ID" value="KAF2497607.1"/>
    <property type="molecule type" value="Genomic_DNA"/>
</dbReference>
<dbReference type="Proteomes" id="UP000799750">
    <property type="component" value="Unassembled WGS sequence"/>
</dbReference>
<dbReference type="NCBIfam" id="TIGR00639">
    <property type="entry name" value="PurN"/>
    <property type="match status" value="1"/>
</dbReference>
<keyword evidence="12" id="KW-1185">Reference proteome</keyword>
<proteinExistence type="inferred from homology"/>
<name>A0A6A6R2I1_9PEZI</name>
<evidence type="ECO:0000256" key="7">
    <source>
        <dbReference type="ARBA" id="ARBA00041324"/>
    </source>
</evidence>
<evidence type="ECO:0000256" key="3">
    <source>
        <dbReference type="ARBA" id="ARBA00022076"/>
    </source>
</evidence>
<dbReference type="InterPro" id="IPR002376">
    <property type="entry name" value="Formyl_transf_N"/>
</dbReference>
<comment type="similarity">
    <text evidence="6">Belongs to the GART family.</text>
</comment>
<comment type="catalytic activity">
    <reaction evidence="9">
        <text>N(1)-(5-phospho-beta-D-ribosyl)glycinamide + (6R)-10-formyltetrahydrofolate = N(2)-formyl-N(1)-(5-phospho-beta-D-ribosyl)glycinamide + (6S)-5,6,7,8-tetrahydrofolate + H(+)</text>
        <dbReference type="Rhea" id="RHEA:15053"/>
        <dbReference type="ChEBI" id="CHEBI:15378"/>
        <dbReference type="ChEBI" id="CHEBI:57453"/>
        <dbReference type="ChEBI" id="CHEBI:143788"/>
        <dbReference type="ChEBI" id="CHEBI:147286"/>
        <dbReference type="ChEBI" id="CHEBI:195366"/>
        <dbReference type="EC" id="2.1.2.2"/>
    </reaction>
</comment>
<dbReference type="Gene3D" id="3.40.50.170">
    <property type="entry name" value="Formyl transferase, N-terminal domain"/>
    <property type="match status" value="1"/>
</dbReference>
<dbReference type="GO" id="GO:0004644">
    <property type="term" value="F:phosphoribosylglycinamide formyltransferase activity"/>
    <property type="evidence" value="ECO:0007669"/>
    <property type="project" value="UniProtKB-EC"/>
</dbReference>
<reference evidence="11" key="1">
    <citation type="journal article" date="2020" name="Stud. Mycol.">
        <title>101 Dothideomycetes genomes: a test case for predicting lifestyles and emergence of pathogens.</title>
        <authorList>
            <person name="Haridas S."/>
            <person name="Albert R."/>
            <person name="Binder M."/>
            <person name="Bloem J."/>
            <person name="Labutti K."/>
            <person name="Salamov A."/>
            <person name="Andreopoulos B."/>
            <person name="Baker S."/>
            <person name="Barry K."/>
            <person name="Bills G."/>
            <person name="Bluhm B."/>
            <person name="Cannon C."/>
            <person name="Castanera R."/>
            <person name="Culley D."/>
            <person name="Daum C."/>
            <person name="Ezra D."/>
            <person name="Gonzalez J."/>
            <person name="Henrissat B."/>
            <person name="Kuo A."/>
            <person name="Liang C."/>
            <person name="Lipzen A."/>
            <person name="Lutzoni F."/>
            <person name="Magnuson J."/>
            <person name="Mondo S."/>
            <person name="Nolan M."/>
            <person name="Ohm R."/>
            <person name="Pangilinan J."/>
            <person name="Park H.-J."/>
            <person name="Ramirez L."/>
            <person name="Alfaro M."/>
            <person name="Sun H."/>
            <person name="Tritt A."/>
            <person name="Yoshinaga Y."/>
            <person name="Zwiers L.-H."/>
            <person name="Turgeon B."/>
            <person name="Goodwin S."/>
            <person name="Spatafora J."/>
            <person name="Crous P."/>
            <person name="Grigoriev I."/>
        </authorList>
    </citation>
    <scope>NUCLEOTIDE SEQUENCE</scope>
    <source>
        <strain evidence="11">CBS 269.34</strain>
    </source>
</reference>
<dbReference type="EC" id="2.1.2.2" evidence="2"/>
<gene>
    <name evidence="11" type="ORF">BU16DRAFT_506092</name>
</gene>
<evidence type="ECO:0000313" key="11">
    <source>
        <dbReference type="EMBL" id="KAF2497607.1"/>
    </source>
</evidence>
<organism evidence="11 12">
    <name type="scientific">Lophium mytilinum</name>
    <dbReference type="NCBI Taxonomy" id="390894"/>
    <lineage>
        <taxon>Eukaryota</taxon>
        <taxon>Fungi</taxon>
        <taxon>Dikarya</taxon>
        <taxon>Ascomycota</taxon>
        <taxon>Pezizomycotina</taxon>
        <taxon>Dothideomycetes</taxon>
        <taxon>Pleosporomycetidae</taxon>
        <taxon>Mytilinidiales</taxon>
        <taxon>Mytilinidiaceae</taxon>
        <taxon>Lophium</taxon>
    </lineage>
</organism>
<evidence type="ECO:0000256" key="6">
    <source>
        <dbReference type="ARBA" id="ARBA00038440"/>
    </source>
</evidence>
<evidence type="ECO:0000256" key="1">
    <source>
        <dbReference type="ARBA" id="ARBA00005054"/>
    </source>
</evidence>
<dbReference type="InterPro" id="IPR004607">
    <property type="entry name" value="GART"/>
</dbReference>
<dbReference type="HAMAP" id="MF_01930">
    <property type="entry name" value="PurN"/>
    <property type="match status" value="1"/>
</dbReference>
<sequence length="228" mass="24467">MPDQAFNLTVLISGNGSNLQALIDACASSALPSTRITRVISNKADAYGLTRASNASIPSTVHSLDPYKARFPNAKKPKLSSPEARSEYCKDLAKLALEATPKPDLIVCAGWMLILTPTFLTPVAEAGIKIINLHPALPGEFDGIDAIGRAHKAFLAGEIKRTGVMIHEVIEDVDAGQPVVTQEVEMREGESIEELEARIHEVEHGLIVEGTRRTLLEIGERRKAGGGA</sequence>
<dbReference type="UniPathway" id="UPA00074">
    <property type="reaction ID" value="UER00126"/>
</dbReference>
<evidence type="ECO:0000256" key="8">
    <source>
        <dbReference type="ARBA" id="ARBA00041682"/>
    </source>
</evidence>
<dbReference type="GO" id="GO:0005737">
    <property type="term" value="C:cytoplasm"/>
    <property type="evidence" value="ECO:0007669"/>
    <property type="project" value="TreeGrafter"/>
</dbReference>
<dbReference type="AlphaFoldDB" id="A0A6A6R2I1"/>
<evidence type="ECO:0000256" key="9">
    <source>
        <dbReference type="ARBA" id="ARBA00047664"/>
    </source>
</evidence>
<dbReference type="GO" id="GO:0006189">
    <property type="term" value="P:'de novo' IMP biosynthetic process"/>
    <property type="evidence" value="ECO:0007669"/>
    <property type="project" value="UniProtKB-UniPathway"/>
</dbReference>
<evidence type="ECO:0000256" key="4">
    <source>
        <dbReference type="ARBA" id="ARBA00022679"/>
    </source>
</evidence>
<dbReference type="Pfam" id="PF00551">
    <property type="entry name" value="Formyl_trans_N"/>
    <property type="match status" value="1"/>
</dbReference>
<evidence type="ECO:0000256" key="5">
    <source>
        <dbReference type="ARBA" id="ARBA00022755"/>
    </source>
</evidence>
<comment type="pathway">
    <text evidence="1">Purine metabolism; IMP biosynthesis via de novo pathway; N(2)-formyl-N(1)-(5-phospho-D-ribosyl)glycinamide from N(1)-(5-phospho-D-ribosyl)glycinamide (10-formyl THF route): step 1/1.</text>
</comment>
<dbReference type="PANTHER" id="PTHR43369:SF2">
    <property type="entry name" value="PHOSPHORIBOSYLGLYCINAMIDE FORMYLTRANSFERASE"/>
    <property type="match status" value="1"/>
</dbReference>
<evidence type="ECO:0000259" key="10">
    <source>
        <dbReference type="Pfam" id="PF00551"/>
    </source>
</evidence>
<accession>A0A6A6R2I1</accession>
<dbReference type="SUPFAM" id="SSF53328">
    <property type="entry name" value="Formyltransferase"/>
    <property type="match status" value="1"/>
</dbReference>
<protein>
    <recommendedName>
        <fullName evidence="3">Phosphoribosylglycinamide formyltransferase</fullName>
        <ecNumber evidence="2">2.1.2.2</ecNumber>
    </recommendedName>
    <alternativeName>
        <fullName evidence="8">5'-phosphoribosylglycinamide transformylase</fullName>
    </alternativeName>
    <alternativeName>
        <fullName evidence="7">GAR transformylase</fullName>
    </alternativeName>
</protein>
<dbReference type="PANTHER" id="PTHR43369">
    <property type="entry name" value="PHOSPHORIBOSYLGLYCINAMIDE FORMYLTRANSFERASE"/>
    <property type="match status" value="1"/>
</dbReference>
<dbReference type="InterPro" id="IPR036477">
    <property type="entry name" value="Formyl_transf_N_sf"/>
</dbReference>
<feature type="domain" description="Formyl transferase N-terminal" evidence="10">
    <location>
        <begin position="7"/>
        <end position="209"/>
    </location>
</feature>
<evidence type="ECO:0000313" key="12">
    <source>
        <dbReference type="Proteomes" id="UP000799750"/>
    </source>
</evidence>
<dbReference type="FunFam" id="3.40.50.170:FF:000009">
    <property type="entry name" value="Phosphoribosylglycinamide formyltransferase (Eurofung)"/>
    <property type="match status" value="1"/>
</dbReference>
<keyword evidence="5" id="KW-0658">Purine biosynthesis</keyword>
<dbReference type="CDD" id="cd08645">
    <property type="entry name" value="FMT_core_GART"/>
    <property type="match status" value="1"/>
</dbReference>
<keyword evidence="4 11" id="KW-0808">Transferase</keyword>
<dbReference type="PROSITE" id="PS00373">
    <property type="entry name" value="GART"/>
    <property type="match status" value="1"/>
</dbReference>
<evidence type="ECO:0000256" key="2">
    <source>
        <dbReference type="ARBA" id="ARBA00012254"/>
    </source>
</evidence>